<dbReference type="AlphaFoldDB" id="A0A9D1UYS2"/>
<gene>
    <name evidence="2" type="ORF">H9863_02585</name>
</gene>
<sequence length="153" mass="18203">MNKLLKDADKNKAVSTEKVNILQEKIVQSERVLHSLSQELAYLKKDISDNESRIAELEKRKESLLGMYANLVYETWKKRDKIDKLMFIFSSSDFNQAYNRFRYFQQIQDYSKRQLKLIEQVNDSLNIRNNELNHLVAQKNDLMVTINTKNREL</sequence>
<protein>
    <submittedName>
        <fullName evidence="2">Peptidase M23</fullName>
    </submittedName>
</protein>
<dbReference type="Gene3D" id="6.10.250.3150">
    <property type="match status" value="1"/>
</dbReference>
<feature type="non-terminal residue" evidence="2">
    <location>
        <position position="153"/>
    </location>
</feature>
<feature type="coiled-coil region" evidence="1">
    <location>
        <begin position="5"/>
        <end position="67"/>
    </location>
</feature>
<comment type="caution">
    <text evidence="2">The sequence shown here is derived from an EMBL/GenBank/DDBJ whole genome shotgun (WGS) entry which is preliminary data.</text>
</comment>
<dbReference type="Proteomes" id="UP000824202">
    <property type="component" value="Unassembled WGS sequence"/>
</dbReference>
<keyword evidence="1" id="KW-0175">Coiled coil</keyword>
<proteinExistence type="predicted"/>
<dbReference type="EMBL" id="DXFT01000053">
    <property type="protein sequence ID" value="HIX02990.1"/>
    <property type="molecule type" value="Genomic_DNA"/>
</dbReference>
<reference evidence="2" key="1">
    <citation type="journal article" date="2021" name="PeerJ">
        <title>Extensive microbial diversity within the chicken gut microbiome revealed by metagenomics and culture.</title>
        <authorList>
            <person name="Gilroy R."/>
            <person name="Ravi A."/>
            <person name="Getino M."/>
            <person name="Pursley I."/>
            <person name="Horton D.L."/>
            <person name="Alikhan N.F."/>
            <person name="Baker D."/>
            <person name="Gharbi K."/>
            <person name="Hall N."/>
            <person name="Watson M."/>
            <person name="Adriaenssens E.M."/>
            <person name="Foster-Nyarko E."/>
            <person name="Jarju S."/>
            <person name="Secka A."/>
            <person name="Antonio M."/>
            <person name="Oren A."/>
            <person name="Chaudhuri R.R."/>
            <person name="La Ragione R."/>
            <person name="Hildebrand F."/>
            <person name="Pallen M.J."/>
        </authorList>
    </citation>
    <scope>NUCLEOTIDE SEQUENCE</scope>
    <source>
        <strain evidence="2">23274</strain>
    </source>
</reference>
<evidence type="ECO:0000256" key="1">
    <source>
        <dbReference type="SAM" id="Coils"/>
    </source>
</evidence>
<evidence type="ECO:0000313" key="2">
    <source>
        <dbReference type="EMBL" id="HIX02990.1"/>
    </source>
</evidence>
<accession>A0A9D1UYS2</accession>
<reference evidence="2" key="2">
    <citation type="submission" date="2021-04" db="EMBL/GenBank/DDBJ databases">
        <authorList>
            <person name="Gilroy R."/>
        </authorList>
    </citation>
    <scope>NUCLEOTIDE SEQUENCE</scope>
    <source>
        <strain evidence="2">23274</strain>
    </source>
</reference>
<name>A0A9D1UYS2_9BACT</name>
<organism evidence="2 3">
    <name type="scientific">Candidatus Odoribacter faecigallinarum</name>
    <dbReference type="NCBI Taxonomy" id="2838706"/>
    <lineage>
        <taxon>Bacteria</taxon>
        <taxon>Pseudomonadati</taxon>
        <taxon>Bacteroidota</taxon>
        <taxon>Bacteroidia</taxon>
        <taxon>Bacteroidales</taxon>
        <taxon>Odoribacteraceae</taxon>
        <taxon>Odoribacter</taxon>
    </lineage>
</organism>
<evidence type="ECO:0000313" key="3">
    <source>
        <dbReference type="Proteomes" id="UP000824202"/>
    </source>
</evidence>